<dbReference type="PROSITE" id="PS01131">
    <property type="entry name" value="RRNA_A_DIMETH"/>
    <property type="match status" value="1"/>
</dbReference>
<evidence type="ECO:0000256" key="6">
    <source>
        <dbReference type="ARBA" id="ARBA00022884"/>
    </source>
</evidence>
<evidence type="ECO:0000313" key="12">
    <source>
        <dbReference type="Proteomes" id="UP000247715"/>
    </source>
</evidence>
<dbReference type="GO" id="GO:0052908">
    <property type="term" value="F:16S rRNA (adenine(1518)-N(6)/adenine(1519)-N(6))-dimethyltransferase activity"/>
    <property type="evidence" value="ECO:0007669"/>
    <property type="project" value="UniProtKB-EC"/>
</dbReference>
<evidence type="ECO:0000313" key="10">
    <source>
        <dbReference type="EMBL" id="PYF42658.1"/>
    </source>
</evidence>
<dbReference type="Proteomes" id="UP000247715">
    <property type="component" value="Unassembled WGS sequence"/>
</dbReference>
<keyword evidence="4 7" id="KW-0808">Transferase</keyword>
<dbReference type="InterPro" id="IPR011530">
    <property type="entry name" value="rRNA_adenine_dimethylase"/>
</dbReference>
<dbReference type="SUPFAM" id="SSF53335">
    <property type="entry name" value="S-adenosyl-L-methionine-dependent methyltransferases"/>
    <property type="match status" value="1"/>
</dbReference>
<dbReference type="InterPro" id="IPR023165">
    <property type="entry name" value="rRNA_Ade_diMease-like_C"/>
</dbReference>
<comment type="similarity">
    <text evidence="7">Belongs to the class I-like SAM-binding methyltransferase superfamily. rRNA adenine N(6)-methyltransferase family. RsmA subfamily.</text>
</comment>
<dbReference type="AlphaFoldDB" id="A0A318U4U5"/>
<dbReference type="InterPro" id="IPR020598">
    <property type="entry name" value="rRNA_Ade_methylase_Trfase_N"/>
</dbReference>
<evidence type="ECO:0000256" key="5">
    <source>
        <dbReference type="ARBA" id="ARBA00022691"/>
    </source>
</evidence>
<dbReference type="SMART" id="SM00650">
    <property type="entry name" value="rADc"/>
    <property type="match status" value="1"/>
</dbReference>
<evidence type="ECO:0000256" key="4">
    <source>
        <dbReference type="ARBA" id="ARBA00022679"/>
    </source>
</evidence>
<sequence length="254" mass="29385">MKIKAKKSFGQNFLINKKIQQQIVDAAEIDNEDVIEIGPGLGALTNLLLDKVKSLDAYELDNDIYQFWLEKKLPSHINFLNQDFLLSNLSSSKKRIVIGNIPYNITSEIIFKLIKNNQYLKHVVLMVQKEVGQRILATPNSKNYSKLSVSVQSIGSVSKILVAKANDFNPVPKVDSMVIKITFDQKNNFNLDEYLDFIKLCFQFKRKTLVNNLLTKYKKEKILDVLEQNKIDFLSRAENLDINQYKKIFFEFLK</sequence>
<protein>
    <recommendedName>
        <fullName evidence="7">Ribosomal RNA small subunit methyltransferase A</fullName>
        <ecNumber evidence="7">2.1.1.182</ecNumber>
    </recommendedName>
    <alternativeName>
        <fullName evidence="7">16S rRNA (adenine(1518)-N(6)/adenine(1519)-N(6))-dimethyltransferase</fullName>
    </alternativeName>
    <alternativeName>
        <fullName evidence="7">16S rRNA dimethyladenosine transferase</fullName>
    </alternativeName>
    <alternativeName>
        <fullName evidence="7">16S rRNA dimethylase</fullName>
    </alternativeName>
    <alternativeName>
        <fullName evidence="7">S-adenosylmethionine-6-N', N'-adenosyl(rRNA) dimethyltransferase</fullName>
    </alternativeName>
</protein>
<gene>
    <name evidence="7 11" type="primary">ksgA</name>
    <name evidence="7" type="synonym">rsmA</name>
    <name evidence="10" type="ORF">BCF88_10732</name>
    <name evidence="11" type="ORF">NCTC10135_00009</name>
</gene>
<dbReference type="InterPro" id="IPR029063">
    <property type="entry name" value="SAM-dependent_MTases_sf"/>
</dbReference>
<organism evidence="10 12">
    <name type="scientific">Metamycoplasma alkalescens</name>
    <dbReference type="NCBI Taxonomy" id="45363"/>
    <lineage>
        <taxon>Bacteria</taxon>
        <taxon>Bacillati</taxon>
        <taxon>Mycoplasmatota</taxon>
        <taxon>Mycoplasmoidales</taxon>
        <taxon>Metamycoplasmataceae</taxon>
        <taxon>Metamycoplasma</taxon>
    </lineage>
</organism>
<feature type="binding site" evidence="7 8">
    <location>
        <position position="38"/>
    </location>
    <ligand>
        <name>S-adenosyl-L-methionine</name>
        <dbReference type="ChEBI" id="CHEBI:59789"/>
    </ligand>
</feature>
<keyword evidence="5 7" id="KW-0949">S-adenosyl-L-methionine</keyword>
<feature type="binding site" evidence="7 8">
    <location>
        <position position="100"/>
    </location>
    <ligand>
        <name>S-adenosyl-L-methionine</name>
        <dbReference type="ChEBI" id="CHEBI:59789"/>
    </ligand>
</feature>
<dbReference type="GO" id="GO:0005829">
    <property type="term" value="C:cytosol"/>
    <property type="evidence" value="ECO:0007669"/>
    <property type="project" value="TreeGrafter"/>
</dbReference>
<dbReference type="Gene3D" id="1.10.8.100">
    <property type="entry name" value="Ribosomal RNA adenine dimethylase-like, domain 2"/>
    <property type="match status" value="1"/>
</dbReference>
<name>A0A318U4U5_9BACT</name>
<dbReference type="InterPro" id="IPR020596">
    <property type="entry name" value="rRNA_Ade_Mease_Trfase_CS"/>
</dbReference>
<reference evidence="11" key="2">
    <citation type="submission" date="2018-06" db="EMBL/GenBank/DDBJ databases">
        <authorList>
            <consortium name="Pathogen Informatics"/>
            <person name="Doyle S."/>
        </authorList>
    </citation>
    <scope>NUCLEOTIDE SEQUENCE</scope>
    <source>
        <strain evidence="11">NCTC10135</strain>
    </source>
</reference>
<evidence type="ECO:0000259" key="9">
    <source>
        <dbReference type="SMART" id="SM00650"/>
    </source>
</evidence>
<evidence type="ECO:0000256" key="7">
    <source>
        <dbReference type="HAMAP-Rule" id="MF_00607"/>
    </source>
</evidence>
<dbReference type="Pfam" id="PF00398">
    <property type="entry name" value="RrnaAD"/>
    <property type="match status" value="1"/>
</dbReference>
<dbReference type="Gene3D" id="3.40.50.150">
    <property type="entry name" value="Vaccinia Virus protein VP39"/>
    <property type="match status" value="1"/>
</dbReference>
<dbReference type="KEGG" id="mala:NCTC10135_00009"/>
<comment type="catalytic activity">
    <reaction evidence="7">
        <text>adenosine(1518)/adenosine(1519) in 16S rRNA + 4 S-adenosyl-L-methionine = N(6)-dimethyladenosine(1518)/N(6)-dimethyladenosine(1519) in 16S rRNA + 4 S-adenosyl-L-homocysteine + 4 H(+)</text>
        <dbReference type="Rhea" id="RHEA:19609"/>
        <dbReference type="Rhea" id="RHEA-COMP:10232"/>
        <dbReference type="Rhea" id="RHEA-COMP:10233"/>
        <dbReference type="ChEBI" id="CHEBI:15378"/>
        <dbReference type="ChEBI" id="CHEBI:57856"/>
        <dbReference type="ChEBI" id="CHEBI:59789"/>
        <dbReference type="ChEBI" id="CHEBI:74411"/>
        <dbReference type="ChEBI" id="CHEBI:74493"/>
        <dbReference type="EC" id="2.1.1.182"/>
    </reaction>
</comment>
<reference evidence="10 12" key="1">
    <citation type="submission" date="2018-06" db="EMBL/GenBank/DDBJ databases">
        <title>Genomic Encyclopedia of Archaeal and Bacterial Type Strains, Phase II (KMG-II): from individual species to whole genera.</title>
        <authorList>
            <person name="Goeker M."/>
        </authorList>
    </citation>
    <scope>NUCLEOTIDE SEQUENCE [LARGE SCALE GENOMIC DNA]</scope>
    <source>
        <strain evidence="10 12">ATCC 29103</strain>
    </source>
</reference>
<evidence type="ECO:0000313" key="11">
    <source>
        <dbReference type="EMBL" id="SYV89525.1"/>
    </source>
</evidence>
<comment type="function">
    <text evidence="7">Specifically dimethylates two adjacent adenosines (A1518 and A1519) in the loop of a conserved hairpin near the 3'-end of 16S rRNA in the 30S particle. May play a critical role in biogenesis of 30S subunits.</text>
</comment>
<dbReference type="STRING" id="1188234.MALK_3290"/>
<keyword evidence="2 7" id="KW-0698">rRNA processing</keyword>
<evidence type="ECO:0000256" key="8">
    <source>
        <dbReference type="PROSITE-ProRule" id="PRU01026"/>
    </source>
</evidence>
<feature type="binding site" evidence="7 8">
    <location>
        <position position="12"/>
    </location>
    <ligand>
        <name>S-adenosyl-L-methionine</name>
        <dbReference type="ChEBI" id="CHEBI:59789"/>
    </ligand>
</feature>
<dbReference type="Proteomes" id="UP000259864">
    <property type="component" value="Chromosome 1"/>
</dbReference>
<dbReference type="PROSITE" id="PS51689">
    <property type="entry name" value="SAM_RNA_A_N6_MT"/>
    <property type="match status" value="1"/>
</dbReference>
<dbReference type="EMBL" id="QKLP01000007">
    <property type="protein sequence ID" value="PYF42658.1"/>
    <property type="molecule type" value="Genomic_DNA"/>
</dbReference>
<dbReference type="GO" id="GO:0003723">
    <property type="term" value="F:RNA binding"/>
    <property type="evidence" value="ECO:0007669"/>
    <property type="project" value="UniProtKB-UniRule"/>
</dbReference>
<evidence type="ECO:0000256" key="3">
    <source>
        <dbReference type="ARBA" id="ARBA00022603"/>
    </source>
</evidence>
<dbReference type="InterPro" id="IPR001737">
    <property type="entry name" value="KsgA/Erm"/>
</dbReference>
<evidence type="ECO:0000256" key="1">
    <source>
        <dbReference type="ARBA" id="ARBA00022490"/>
    </source>
</evidence>
<dbReference type="NCBIfam" id="TIGR00755">
    <property type="entry name" value="ksgA"/>
    <property type="match status" value="1"/>
</dbReference>
<evidence type="ECO:0000256" key="2">
    <source>
        <dbReference type="ARBA" id="ARBA00022552"/>
    </source>
</evidence>
<feature type="binding site" evidence="7 8">
    <location>
        <position position="83"/>
    </location>
    <ligand>
        <name>S-adenosyl-L-methionine</name>
        <dbReference type="ChEBI" id="CHEBI:59789"/>
    </ligand>
</feature>
<evidence type="ECO:0000313" key="13">
    <source>
        <dbReference type="Proteomes" id="UP000259864"/>
    </source>
</evidence>
<dbReference type="RefSeq" id="WP_110858341.1">
    <property type="nucleotide sequence ID" value="NZ_LS991949.1"/>
</dbReference>
<dbReference type="PANTHER" id="PTHR11727:SF7">
    <property type="entry name" value="DIMETHYLADENOSINE TRANSFERASE-RELATED"/>
    <property type="match status" value="1"/>
</dbReference>
<dbReference type="HAMAP" id="MF_00607">
    <property type="entry name" value="16SrRNA_methyltr_A"/>
    <property type="match status" value="1"/>
</dbReference>
<proteinExistence type="inferred from homology"/>
<keyword evidence="1 7" id="KW-0963">Cytoplasm</keyword>
<reference evidence="13" key="3">
    <citation type="submission" date="2018-06" db="EMBL/GenBank/DDBJ databases">
        <authorList>
            <consortium name="Pathogen Informatics"/>
        </authorList>
    </citation>
    <scope>NUCLEOTIDE SEQUENCE [LARGE SCALE GENOMIC DNA]</scope>
    <source>
        <strain evidence="13">NCTC10135</strain>
    </source>
</reference>
<feature type="binding site" evidence="7 8">
    <location>
        <position position="59"/>
    </location>
    <ligand>
        <name>S-adenosyl-L-methionine</name>
        <dbReference type="ChEBI" id="CHEBI:59789"/>
    </ligand>
</feature>
<dbReference type="EC" id="2.1.1.182" evidence="7"/>
<comment type="subcellular location">
    <subcellularLocation>
        <location evidence="7">Cytoplasm</location>
    </subcellularLocation>
</comment>
<keyword evidence="6 7" id="KW-0694">RNA-binding</keyword>
<feature type="binding site" evidence="7 8">
    <location>
        <position position="14"/>
    </location>
    <ligand>
        <name>S-adenosyl-L-methionine</name>
        <dbReference type="ChEBI" id="CHEBI:59789"/>
    </ligand>
</feature>
<accession>A0A318U4U5</accession>
<keyword evidence="3 7" id="KW-0489">Methyltransferase</keyword>
<dbReference type="EMBL" id="LS991949">
    <property type="protein sequence ID" value="SYV89525.1"/>
    <property type="molecule type" value="Genomic_DNA"/>
</dbReference>
<dbReference type="PANTHER" id="PTHR11727">
    <property type="entry name" value="DIMETHYLADENOSINE TRANSFERASE"/>
    <property type="match status" value="1"/>
</dbReference>
<feature type="domain" description="Ribosomal RNA adenine methylase transferase N-terminal" evidence="9">
    <location>
        <begin position="19"/>
        <end position="185"/>
    </location>
</feature>